<sequence>MLTLHVAGCDCGGAPPAGRPCDRTSDCPTGFECIDGECFGGNDSDAAVCDDGRAPCGSSCCGVDRVCNAGVCALDCGDRVMCDRTCCGDGEECVDGARCAIECADEAQRCGASGELCCASGEACLGDACVMLGDACERTEECEIDAFCEPTLMRCVPRDAVDVCEFRPPVGEFSPRVACQWRPPAAYAAYQDVVMTPSVLNLTDDDGDGVTDTRDIPDVVFAAFDRPTDGCCSTRARLVIASGACNADGTMTTHAMLDAPFIDNSGGIALGNLDPESDAANRAPEIVATYRAESPARNGVIAWRRVSADGSAWTELWRRDGVPSTDQSSAGAQPSLADVNSDGQPDVVIGNLVLNGLTGATVWDGNVTVGTSSGVGNNAFLGPVSTIADVDLDGVMEVIAGNTVYDGRTGAEEWSYAYTTMGSPCGGGTVPCDGYNGVGNFDGDREGEVVIVRQGEVFVLNPDGSLLHRVAVPRVSCANNESGPPTIADFDGDGRPEIGTAGADYYVVVDLDCLATPMPAGCDSPGILWKVRNQDCSSRATGSSVFDFEGDGAAEVIYADEVSFRIFDGRTGTILYEDGTHRSNTRLEMPIVVDVDNDGKSEVVIPEPNPGTPGAGGIEIWEDVDNNWVRTRRVWNQHSYHVTNISEDGQVPRLEEANWLSSRLNNFRQNVQPGGLFDAPDLQITSIVVGECISSGVLRIAITVTNRGALGVAPGIPVWVRATPMDGTEVDLGVHRTTTTLLPGRSETIVLTWDLGAPFAFETFTVRAKVDDDGTGVGVYNECVEDNNEITSEPLMTCSFG</sequence>
<dbReference type="SUPFAM" id="SSF69318">
    <property type="entry name" value="Integrin alpha N-terminal domain"/>
    <property type="match status" value="2"/>
</dbReference>
<evidence type="ECO:0000256" key="1">
    <source>
        <dbReference type="SAM" id="MobiDB-lite"/>
    </source>
</evidence>
<accession>A0A0F6SDV8</accession>
<dbReference type="EMBL" id="CP011125">
    <property type="protein sequence ID" value="AKF04119.1"/>
    <property type="molecule type" value="Genomic_DNA"/>
</dbReference>
<evidence type="ECO:0000313" key="3">
    <source>
        <dbReference type="Proteomes" id="UP000034883"/>
    </source>
</evidence>
<evidence type="ECO:0000313" key="2">
    <source>
        <dbReference type="EMBL" id="AKF04119.1"/>
    </source>
</evidence>
<dbReference type="InterPro" id="IPR013783">
    <property type="entry name" value="Ig-like_fold"/>
</dbReference>
<dbReference type="InterPro" id="IPR028994">
    <property type="entry name" value="Integrin_alpha_N"/>
</dbReference>
<organism evidence="2 3">
    <name type="scientific">Sandaracinus amylolyticus</name>
    <dbReference type="NCBI Taxonomy" id="927083"/>
    <lineage>
        <taxon>Bacteria</taxon>
        <taxon>Pseudomonadati</taxon>
        <taxon>Myxococcota</taxon>
        <taxon>Polyangia</taxon>
        <taxon>Polyangiales</taxon>
        <taxon>Sandaracinaceae</taxon>
        <taxon>Sandaracinus</taxon>
    </lineage>
</organism>
<dbReference type="KEGG" id="samy:DB32_001268"/>
<proteinExistence type="predicted"/>
<dbReference type="Gene3D" id="2.60.40.10">
    <property type="entry name" value="Immunoglobulins"/>
    <property type="match status" value="1"/>
</dbReference>
<name>A0A0F6SDV8_9BACT</name>
<gene>
    <name evidence="2" type="ORF">DB32_001268</name>
</gene>
<reference evidence="2 3" key="1">
    <citation type="submission" date="2015-03" db="EMBL/GenBank/DDBJ databases">
        <title>Genome assembly of Sandaracinus amylolyticus DSM 53668.</title>
        <authorList>
            <person name="Sharma G."/>
            <person name="Subramanian S."/>
        </authorList>
    </citation>
    <scope>NUCLEOTIDE SEQUENCE [LARGE SCALE GENOMIC DNA]</scope>
    <source>
        <strain evidence="2 3">DSM 53668</strain>
    </source>
</reference>
<dbReference type="STRING" id="927083.DB32_001268"/>
<protein>
    <submittedName>
        <fullName evidence="2">HYR domain protein</fullName>
    </submittedName>
</protein>
<feature type="region of interest" description="Disordered" evidence="1">
    <location>
        <begin position="319"/>
        <end position="341"/>
    </location>
</feature>
<dbReference type="Proteomes" id="UP000034883">
    <property type="component" value="Chromosome"/>
</dbReference>
<dbReference type="AlphaFoldDB" id="A0A0F6SDV8"/>
<keyword evidence="3" id="KW-1185">Reference proteome</keyword>